<dbReference type="NCBIfam" id="TIGR00922">
    <property type="entry name" value="nusG"/>
    <property type="match status" value="1"/>
</dbReference>
<keyword evidence="2 5" id="KW-0889">Transcription antitermination</keyword>
<dbReference type="Proteomes" id="UP000030993">
    <property type="component" value="Unassembled WGS sequence"/>
</dbReference>
<dbReference type="PANTHER" id="PTHR30265:SF2">
    <property type="entry name" value="TRANSCRIPTION TERMINATION_ANTITERMINATION PROTEIN NUSG"/>
    <property type="match status" value="1"/>
</dbReference>
<dbReference type="InterPro" id="IPR047050">
    <property type="entry name" value="NGN"/>
</dbReference>
<dbReference type="GO" id="GO:0005829">
    <property type="term" value="C:cytosol"/>
    <property type="evidence" value="ECO:0007669"/>
    <property type="project" value="TreeGrafter"/>
</dbReference>
<evidence type="ECO:0000259" key="9">
    <source>
        <dbReference type="SMART" id="SM00739"/>
    </source>
</evidence>
<dbReference type="InterPro" id="IPR014722">
    <property type="entry name" value="Rib_uL2_dom2"/>
</dbReference>
<organism evidence="10 11">
    <name type="scientific">Anaerovibrio lipolyticus</name>
    <dbReference type="NCBI Taxonomy" id="82374"/>
    <lineage>
        <taxon>Bacteria</taxon>
        <taxon>Bacillati</taxon>
        <taxon>Bacillota</taxon>
        <taxon>Negativicutes</taxon>
        <taxon>Selenomonadales</taxon>
        <taxon>Selenomonadaceae</taxon>
        <taxon>Anaerovibrio</taxon>
    </lineage>
</organism>
<dbReference type="PRINTS" id="PR00338">
    <property type="entry name" value="NUSGTNSCPFCT"/>
</dbReference>
<dbReference type="GO" id="GO:0006353">
    <property type="term" value="P:DNA-templated transcription termination"/>
    <property type="evidence" value="ECO:0007669"/>
    <property type="project" value="UniProtKB-UniRule"/>
</dbReference>
<reference evidence="10 11" key="1">
    <citation type="journal article" date="2013" name="PLoS ONE">
        <title>Identification and characterization of three novel lipases belonging to families II and V from Anaerovibrio lipolyticus 5ST.</title>
        <authorList>
            <person name="Prive F."/>
            <person name="Kaderbhai N.N."/>
            <person name="Girdwood S."/>
            <person name="Worgan H.J."/>
            <person name="Pinloche E."/>
            <person name="Scollan N.D."/>
            <person name="Huws S.A."/>
            <person name="Newbold C.J."/>
        </authorList>
    </citation>
    <scope>NUCLEOTIDE SEQUENCE [LARGE SCALE GENOMIC DNA]</scope>
    <source>
        <strain evidence="10 11">5S</strain>
    </source>
</reference>
<dbReference type="STRING" id="82374.NZ47_12740"/>
<keyword evidence="4 5" id="KW-0804">Transcription</keyword>
<dbReference type="InterPro" id="IPR006645">
    <property type="entry name" value="NGN-like_dom"/>
</dbReference>
<evidence type="ECO:0000313" key="10">
    <source>
        <dbReference type="EMBL" id="KHM49550.1"/>
    </source>
</evidence>
<dbReference type="InterPro" id="IPR043425">
    <property type="entry name" value="NusG-like"/>
</dbReference>
<dbReference type="HAMAP" id="MF_00948">
    <property type="entry name" value="NusG"/>
    <property type="match status" value="1"/>
</dbReference>
<dbReference type="InterPro" id="IPR005824">
    <property type="entry name" value="KOW"/>
</dbReference>
<dbReference type="AlphaFoldDB" id="A0A0B2JMB1"/>
<evidence type="ECO:0000313" key="11">
    <source>
        <dbReference type="Proteomes" id="UP000030993"/>
    </source>
</evidence>
<evidence type="ECO:0000256" key="3">
    <source>
        <dbReference type="ARBA" id="ARBA00023015"/>
    </source>
</evidence>
<dbReference type="Pfam" id="PF02357">
    <property type="entry name" value="NusG"/>
    <property type="match status" value="1"/>
</dbReference>
<evidence type="ECO:0000259" key="8">
    <source>
        <dbReference type="SMART" id="SM00738"/>
    </source>
</evidence>
<dbReference type="CDD" id="cd06091">
    <property type="entry name" value="KOW_NusG"/>
    <property type="match status" value="1"/>
</dbReference>
<dbReference type="SMART" id="SM00739">
    <property type="entry name" value="KOW"/>
    <property type="match status" value="1"/>
</dbReference>
<accession>A0A0B2JMB1</accession>
<feature type="domain" description="KOW" evidence="9">
    <location>
        <begin position="128"/>
        <end position="155"/>
    </location>
</feature>
<evidence type="ECO:0000256" key="5">
    <source>
        <dbReference type="HAMAP-Rule" id="MF_00948"/>
    </source>
</evidence>
<comment type="caution">
    <text evidence="10">The sequence shown here is derived from an EMBL/GenBank/DDBJ whole genome shotgun (WGS) entry which is preliminary data.</text>
</comment>
<dbReference type="InterPro" id="IPR008991">
    <property type="entry name" value="Translation_prot_SH3-like_sf"/>
</dbReference>
<comment type="similarity">
    <text evidence="5 7">Belongs to the NusG family.</text>
</comment>
<protein>
    <recommendedName>
        <fullName evidence="5 6">Transcription termination/antitermination protein NusG</fullName>
    </recommendedName>
</protein>
<dbReference type="SMART" id="SM00738">
    <property type="entry name" value="NGN"/>
    <property type="match status" value="1"/>
</dbReference>
<gene>
    <name evidence="5" type="primary">nusG</name>
    <name evidence="10" type="ORF">NZ47_12740</name>
</gene>
<dbReference type="Gene3D" id="2.30.30.30">
    <property type="match status" value="1"/>
</dbReference>
<dbReference type="Gene3D" id="3.30.70.940">
    <property type="entry name" value="NusG, N-terminal domain"/>
    <property type="match status" value="1"/>
</dbReference>
<name>A0A0B2JMB1_9FIRM</name>
<keyword evidence="1 5" id="KW-0806">Transcription termination</keyword>
<dbReference type="PANTHER" id="PTHR30265">
    <property type="entry name" value="RHO-INTERACTING TRANSCRIPTION TERMINATION FACTOR NUSG"/>
    <property type="match status" value="1"/>
</dbReference>
<evidence type="ECO:0000256" key="2">
    <source>
        <dbReference type="ARBA" id="ARBA00022814"/>
    </source>
</evidence>
<dbReference type="CDD" id="cd09891">
    <property type="entry name" value="NGN_Bact_1"/>
    <property type="match status" value="1"/>
</dbReference>
<comment type="function">
    <text evidence="5 7">Participates in transcription elongation, termination and antitermination.</text>
</comment>
<dbReference type="InterPro" id="IPR036735">
    <property type="entry name" value="NGN_dom_sf"/>
</dbReference>
<dbReference type="GO" id="GO:0031564">
    <property type="term" value="P:transcription antitermination"/>
    <property type="evidence" value="ECO:0007669"/>
    <property type="project" value="UniProtKB-UniRule"/>
</dbReference>
<dbReference type="GO" id="GO:0032784">
    <property type="term" value="P:regulation of DNA-templated transcription elongation"/>
    <property type="evidence" value="ECO:0007669"/>
    <property type="project" value="InterPro"/>
</dbReference>
<sequence>MESEKKLERHWYAVHTYSGYENKVKSNLERKVSSLGLEDKIFNVLVPVKDEIEKKNGVEKVIKRKLFPGYVFVEMIVNEKTWFDVRNTDGVTGFVGSGTDPTPIGEAEMENILSKMGMGEAKVVVNIDVEVGEVIKIKSGSFENYAAKVVSVDNEKGKVKALIDMFGRETPVELDFDQVEKS</sequence>
<keyword evidence="11" id="KW-1185">Reference proteome</keyword>
<evidence type="ECO:0000256" key="6">
    <source>
        <dbReference type="NCBIfam" id="TIGR00922"/>
    </source>
</evidence>
<dbReference type="SUPFAM" id="SSF82679">
    <property type="entry name" value="N-utilization substance G protein NusG, N-terminal domain"/>
    <property type="match status" value="1"/>
</dbReference>
<dbReference type="SUPFAM" id="SSF50104">
    <property type="entry name" value="Translation proteins SH3-like domain"/>
    <property type="match status" value="1"/>
</dbReference>
<feature type="domain" description="NusG-like N-terminal" evidence="8">
    <location>
        <begin position="8"/>
        <end position="116"/>
    </location>
</feature>
<dbReference type="GO" id="GO:0006354">
    <property type="term" value="P:DNA-templated transcription elongation"/>
    <property type="evidence" value="ECO:0007669"/>
    <property type="project" value="UniProtKB-UniRule"/>
</dbReference>
<proteinExistence type="inferred from homology"/>
<dbReference type="InterPro" id="IPR015869">
    <property type="entry name" value="Transcrpt_antiterm_NusG_bac_CS"/>
</dbReference>
<dbReference type="RefSeq" id="WP_027407588.1">
    <property type="nucleotide sequence ID" value="NZ_JSCE01000236.1"/>
</dbReference>
<evidence type="ECO:0000256" key="4">
    <source>
        <dbReference type="ARBA" id="ARBA00023163"/>
    </source>
</evidence>
<dbReference type="eggNOG" id="COG0250">
    <property type="taxonomic scope" value="Bacteria"/>
</dbReference>
<evidence type="ECO:0000256" key="7">
    <source>
        <dbReference type="RuleBase" id="RU000538"/>
    </source>
</evidence>
<dbReference type="FunFam" id="3.30.70.940:FF:000002">
    <property type="entry name" value="Transcription termination/antitermination protein NusG"/>
    <property type="match status" value="1"/>
</dbReference>
<evidence type="ECO:0000256" key="1">
    <source>
        <dbReference type="ARBA" id="ARBA00022472"/>
    </source>
</evidence>
<dbReference type="EMBL" id="JSCE01000236">
    <property type="protein sequence ID" value="KHM49550.1"/>
    <property type="molecule type" value="Genomic_DNA"/>
</dbReference>
<dbReference type="InterPro" id="IPR001062">
    <property type="entry name" value="Transcrpt_antiterm_NusG"/>
</dbReference>
<keyword evidence="3 5" id="KW-0805">Transcription regulation</keyword>
<dbReference type="PROSITE" id="PS01014">
    <property type="entry name" value="NUSG"/>
    <property type="match status" value="1"/>
</dbReference>